<reference evidence="8 9" key="1">
    <citation type="submission" date="2016-04" db="EMBL/GenBank/DDBJ databases">
        <title>Genome sequence of Methanobrevibacter filiformis DSM 11501.</title>
        <authorList>
            <person name="Poehlein A."/>
            <person name="Seedorf H."/>
            <person name="Daniel R."/>
        </authorList>
    </citation>
    <scope>NUCLEOTIDE SEQUENCE [LARGE SCALE GENOMIC DNA]</scope>
    <source>
        <strain evidence="8 9">DSM 11501</strain>
    </source>
</reference>
<dbReference type="RefSeq" id="WP_066970188.1">
    <property type="nucleotide sequence ID" value="NZ_LWMT01000005.1"/>
</dbReference>
<dbReference type="NCBIfam" id="TIGR01899">
    <property type="entry name" value="cas_TM1807_csm5"/>
    <property type="match status" value="2"/>
</dbReference>
<keyword evidence="5" id="KW-0051">Antiviral defense</keyword>
<proteinExistence type="inferred from homology"/>
<evidence type="ECO:0000313" key="8">
    <source>
        <dbReference type="EMBL" id="KZX17623.1"/>
    </source>
</evidence>
<dbReference type="AlphaFoldDB" id="A0A166FFJ0"/>
<dbReference type="GO" id="GO:0051607">
    <property type="term" value="P:defense response to virus"/>
    <property type="evidence" value="ECO:0007669"/>
    <property type="project" value="UniProtKB-KW"/>
</dbReference>
<dbReference type="PATRIC" id="fig|55758.3.peg.39"/>
<protein>
    <recommendedName>
        <fullName evidence="3">CRISPR system Cms protein Csm5</fullName>
    </recommendedName>
    <alternativeName>
        <fullName evidence="6">CRISPR type III A-associated protein Csm5</fullName>
    </alternativeName>
</protein>
<dbReference type="PANTHER" id="PTHR38007">
    <property type="entry name" value="CRISPR SYSTEM CMS PROTEIN CSM5"/>
    <property type="match status" value="1"/>
</dbReference>
<keyword evidence="4" id="KW-0694">RNA-binding</keyword>
<dbReference type="InterPro" id="IPR010173">
    <property type="entry name" value="CRISPR-assoc_Csm5"/>
</dbReference>
<dbReference type="EMBL" id="LWMT01000005">
    <property type="protein sequence ID" value="KZX17623.1"/>
    <property type="molecule type" value="Genomic_DNA"/>
</dbReference>
<gene>
    <name evidence="8" type="ORF">MBFIL_00330</name>
</gene>
<organism evidence="8 9">
    <name type="scientific">Methanobrevibacter filiformis</name>
    <dbReference type="NCBI Taxonomy" id="55758"/>
    <lineage>
        <taxon>Archaea</taxon>
        <taxon>Methanobacteriati</taxon>
        <taxon>Methanobacteriota</taxon>
        <taxon>Methanomada group</taxon>
        <taxon>Methanobacteria</taxon>
        <taxon>Methanobacteriales</taxon>
        <taxon>Methanobacteriaceae</taxon>
        <taxon>Methanobrevibacter</taxon>
    </lineage>
</organism>
<evidence type="ECO:0000256" key="3">
    <source>
        <dbReference type="ARBA" id="ARBA00016113"/>
    </source>
</evidence>
<evidence type="ECO:0000259" key="7">
    <source>
        <dbReference type="Pfam" id="PF03787"/>
    </source>
</evidence>
<sequence length="357" mass="42086">MKVNVEIVTPVHIGSGSEYNNLEFLALEKKNIIIRYNLEKIFEYFYKNHKDSYKYFLDFISKSETSLNDFSKEHKNEMRPIIKKNLKEYSTYCSFLRYPLTKEEINNNKSWTDIDKIKEHVKTNNNAFIPGSSLKGAIRNSIFYNILNFNNKKDICKIIEKKDKNLNELMKYLHFTDSKTVKNVAVYGTKSFGTQRNTTSFLETIDETKKLNQLINFNYFTDYDENIHDLKEVYKNFLNIDVIFKAIKTFSDDIIDNEVDFALDNKLDDVVDIYDDLKKLNNNENSPLLRLGMGSGFLNMTTLLKLKNYDKNLFKGFKNKNNLGKPYDYDFPKTRRYILGNDKPLGWIKLSKQEEIV</sequence>
<dbReference type="OrthoDB" id="86248at2157"/>
<comment type="caution">
    <text evidence="8">The sequence shown here is derived from an EMBL/GenBank/DDBJ whole genome shotgun (WGS) entry which is preliminary data.</text>
</comment>
<dbReference type="PANTHER" id="PTHR38007:SF1">
    <property type="entry name" value="CRISPR SYSTEM CMS PROTEIN CSM5"/>
    <property type="match status" value="1"/>
</dbReference>
<accession>A0A166FFJ0</accession>
<evidence type="ECO:0000256" key="6">
    <source>
        <dbReference type="ARBA" id="ARBA00031720"/>
    </source>
</evidence>
<feature type="domain" description="CRISPR type III-associated protein" evidence="7">
    <location>
        <begin position="5"/>
        <end position="296"/>
    </location>
</feature>
<evidence type="ECO:0000256" key="2">
    <source>
        <dbReference type="ARBA" id="ARBA00006680"/>
    </source>
</evidence>
<evidence type="ECO:0000256" key="4">
    <source>
        <dbReference type="ARBA" id="ARBA00022884"/>
    </source>
</evidence>
<evidence type="ECO:0000256" key="1">
    <source>
        <dbReference type="ARBA" id="ARBA00003088"/>
    </source>
</evidence>
<dbReference type="Proteomes" id="UP000077066">
    <property type="component" value="Unassembled WGS sequence"/>
</dbReference>
<dbReference type="InterPro" id="IPR005537">
    <property type="entry name" value="RAMP_III_fam"/>
</dbReference>
<keyword evidence="9" id="KW-1185">Reference proteome</keyword>
<dbReference type="Pfam" id="PF03787">
    <property type="entry name" value="RAMPs"/>
    <property type="match status" value="1"/>
</dbReference>
<dbReference type="STRING" id="55758.MBFIL_00330"/>
<evidence type="ECO:0000313" key="9">
    <source>
        <dbReference type="Proteomes" id="UP000077066"/>
    </source>
</evidence>
<name>A0A166FFJ0_9EURY</name>
<dbReference type="GO" id="GO:0003723">
    <property type="term" value="F:RNA binding"/>
    <property type="evidence" value="ECO:0007669"/>
    <property type="project" value="UniProtKB-KW"/>
</dbReference>
<comment type="function">
    <text evidence="1">This subunit might be involved in maturation of a crRNA intermediate to its mature form.</text>
</comment>
<evidence type="ECO:0000256" key="5">
    <source>
        <dbReference type="ARBA" id="ARBA00023118"/>
    </source>
</evidence>
<comment type="similarity">
    <text evidence="2">Belongs to the CRISPR-associated Csm5 family.</text>
</comment>